<evidence type="ECO:0000259" key="2">
    <source>
        <dbReference type="PROSITE" id="PS51046"/>
    </source>
</evidence>
<dbReference type="PROSITE" id="PS51046">
    <property type="entry name" value="GON"/>
    <property type="match status" value="1"/>
</dbReference>
<dbReference type="Pfam" id="PF08685">
    <property type="entry name" value="GON"/>
    <property type="match status" value="1"/>
</dbReference>
<dbReference type="Proteomes" id="UP001497497">
    <property type="component" value="Unassembled WGS sequence"/>
</dbReference>
<sequence length="117" mass="12760">DQAGNSSFSKIRININTLTVIISDSEFSNVESGSFVPYATGGDCYSSSNCPQGHFRINLLDTGFIVSVNTTWNLQGNRASQRIWRLREGQIIKGVCGGYCGVCSPDPKIGLKLELLR</sequence>
<comment type="caution">
    <text evidence="3">The sequence shown here is derived from an EMBL/GenBank/DDBJ whole genome shotgun (WGS) entry which is preliminary data.</text>
</comment>
<evidence type="ECO:0000256" key="1">
    <source>
        <dbReference type="ARBA" id="ARBA00022723"/>
    </source>
</evidence>
<organism evidence="3 4">
    <name type="scientific">Lymnaea stagnalis</name>
    <name type="common">Great pond snail</name>
    <name type="synonym">Helix stagnalis</name>
    <dbReference type="NCBI Taxonomy" id="6523"/>
    <lineage>
        <taxon>Eukaryota</taxon>
        <taxon>Metazoa</taxon>
        <taxon>Spiralia</taxon>
        <taxon>Lophotrochozoa</taxon>
        <taxon>Mollusca</taxon>
        <taxon>Gastropoda</taxon>
        <taxon>Heterobranchia</taxon>
        <taxon>Euthyneura</taxon>
        <taxon>Panpulmonata</taxon>
        <taxon>Hygrophila</taxon>
        <taxon>Lymnaeoidea</taxon>
        <taxon>Lymnaeidae</taxon>
        <taxon>Lymnaea</taxon>
    </lineage>
</organism>
<keyword evidence="1" id="KW-0479">Metal-binding</keyword>
<accession>A0AAV2IMQ5</accession>
<dbReference type="InterPro" id="IPR012314">
    <property type="entry name" value="Pept_M12B_GON-ADAMTSs"/>
</dbReference>
<feature type="domain" description="GON" evidence="2">
    <location>
        <begin position="1"/>
        <end position="116"/>
    </location>
</feature>
<dbReference type="AlphaFoldDB" id="A0AAV2IMQ5"/>
<protein>
    <recommendedName>
        <fullName evidence="2">GON domain-containing protein</fullName>
    </recommendedName>
</protein>
<keyword evidence="4" id="KW-1185">Reference proteome</keyword>
<evidence type="ECO:0000313" key="4">
    <source>
        <dbReference type="Proteomes" id="UP001497497"/>
    </source>
</evidence>
<proteinExistence type="predicted"/>
<dbReference type="GO" id="GO:0004222">
    <property type="term" value="F:metalloendopeptidase activity"/>
    <property type="evidence" value="ECO:0007669"/>
    <property type="project" value="InterPro"/>
</dbReference>
<dbReference type="GO" id="GO:0008270">
    <property type="term" value="F:zinc ion binding"/>
    <property type="evidence" value="ECO:0007669"/>
    <property type="project" value="InterPro"/>
</dbReference>
<evidence type="ECO:0000313" key="3">
    <source>
        <dbReference type="EMBL" id="CAL1547735.1"/>
    </source>
</evidence>
<reference evidence="3 4" key="1">
    <citation type="submission" date="2024-04" db="EMBL/GenBank/DDBJ databases">
        <authorList>
            <consortium name="Genoscope - CEA"/>
            <person name="William W."/>
        </authorList>
    </citation>
    <scope>NUCLEOTIDE SEQUENCE [LARGE SCALE GENOMIC DNA]</scope>
</reference>
<name>A0AAV2IMQ5_LYMST</name>
<feature type="non-terminal residue" evidence="3">
    <location>
        <position position="1"/>
    </location>
</feature>
<dbReference type="EMBL" id="CAXITT010001052">
    <property type="protein sequence ID" value="CAL1547735.1"/>
    <property type="molecule type" value="Genomic_DNA"/>
</dbReference>
<gene>
    <name evidence="3" type="ORF">GSLYS_00021052001</name>
</gene>